<keyword evidence="3" id="KW-1185">Reference proteome</keyword>
<protein>
    <recommendedName>
        <fullName evidence="4">NHL repeat protein</fullName>
    </recommendedName>
</protein>
<gene>
    <name evidence="2" type="ORF">A8135_00635</name>
</gene>
<dbReference type="RefSeq" id="WP_065620625.1">
    <property type="nucleotide sequence ID" value="NZ_LYOZ01000010.1"/>
</dbReference>
<sequence length="457" mass="48146">MNITGKLFVTVVALLVLNTAQAKKAVWTFLPQTKTSITITSSGVATVQYTVTNQSRKTHTLVMTPIKGVTQVITNDNCPKHFTLAYHQSCLLTLRITGRTLNRDIVGGPNVCEQQNPLECYQPSSDDILNVKLVAEPGNTILSSSVSTLALQTNGVPRIITITNRGNESAFNVTYKTSSAFRAAALPTGTTITPTRCGTIAPGGKCTLRINPGASPSAAPGNTNPTPITLTIEGDNTNSLKPTINILTYGSVYQSGFLFAIDDSTPNSGSIGGKVAALVDQSFPMSGIIWSSNGNGGTTGDAALDIIPGILETSVNPPSACNGAIEGACNSNVIITYYSPPQTNPAVNLSYYAAGLCDATIGGYSDWYLPAICEMGYDAFSTGSGCGSQANPRLQNMQSNLVENNVGNLFGVYWSSTEGSINPADAAWAQLFLIGGTTQDRDDKFEQRGVRCVRALT</sequence>
<keyword evidence="1" id="KW-0732">Signal</keyword>
<evidence type="ECO:0000313" key="3">
    <source>
        <dbReference type="Proteomes" id="UP000093336"/>
    </source>
</evidence>
<evidence type="ECO:0000256" key="1">
    <source>
        <dbReference type="SAM" id="SignalP"/>
    </source>
</evidence>
<comment type="caution">
    <text evidence="2">The sequence shown here is derived from an EMBL/GenBank/DDBJ whole genome shotgun (WGS) entry which is preliminary data.</text>
</comment>
<dbReference type="EMBL" id="LYOZ01000010">
    <property type="protein sequence ID" value="OCH98583.1"/>
    <property type="molecule type" value="Genomic_DNA"/>
</dbReference>
<organism evidence="2 3">
    <name type="scientific">Legionella jamestowniensis</name>
    <dbReference type="NCBI Taxonomy" id="455"/>
    <lineage>
        <taxon>Bacteria</taxon>
        <taxon>Pseudomonadati</taxon>
        <taxon>Pseudomonadota</taxon>
        <taxon>Gammaproteobacteria</taxon>
        <taxon>Legionellales</taxon>
        <taxon>Legionellaceae</taxon>
        <taxon>Legionella</taxon>
    </lineage>
</organism>
<evidence type="ECO:0000313" key="2">
    <source>
        <dbReference type="EMBL" id="OCH98583.1"/>
    </source>
</evidence>
<name>A0ABX2XVB4_9GAMM</name>
<accession>A0ABX2XVB4</accession>
<proteinExistence type="predicted"/>
<feature type="signal peptide" evidence="1">
    <location>
        <begin position="1"/>
        <end position="22"/>
    </location>
</feature>
<dbReference type="Proteomes" id="UP000093336">
    <property type="component" value="Unassembled WGS sequence"/>
</dbReference>
<reference evidence="2 3" key="1">
    <citation type="submission" date="2016-05" db="EMBL/GenBank/DDBJ databases">
        <authorList>
            <person name="Prochazka B."/>
            <person name="Indra A."/>
            <person name="Hasenberger P."/>
            <person name="Blaschitz M."/>
            <person name="Wagner L."/>
            <person name="Wewalka G."/>
            <person name="Sorschag S."/>
            <person name="Schmid D."/>
            <person name="Ruppitsch W."/>
        </authorList>
    </citation>
    <scope>NUCLEOTIDE SEQUENCE [LARGE SCALE GENOMIC DNA]</scope>
    <source>
        <strain evidence="2 3">974010_12</strain>
    </source>
</reference>
<evidence type="ECO:0008006" key="4">
    <source>
        <dbReference type="Google" id="ProtNLM"/>
    </source>
</evidence>
<feature type="chain" id="PRO_5047544690" description="NHL repeat protein" evidence="1">
    <location>
        <begin position="23"/>
        <end position="457"/>
    </location>
</feature>